<comment type="caution">
    <text evidence="7">The sequence shown here is derived from an EMBL/GenBank/DDBJ whole genome shotgun (WGS) entry which is preliminary data.</text>
</comment>
<dbReference type="PANTHER" id="PTHR30629">
    <property type="entry name" value="PROPHAGE INTEGRASE"/>
    <property type="match status" value="1"/>
</dbReference>
<dbReference type="SUPFAM" id="SSF56349">
    <property type="entry name" value="DNA breaking-rejoining enzymes"/>
    <property type="match status" value="1"/>
</dbReference>
<reference evidence="7 8" key="1">
    <citation type="journal article" date="2017" name="Genome Med.">
        <title>A novel Ruminococcus gnavus clade enriched in inflammatory bowel disease patients.</title>
        <authorList>
            <person name="Hall A.B."/>
            <person name="Yassour M."/>
            <person name="Sauk J."/>
            <person name="Garner A."/>
            <person name="Jiang X."/>
            <person name="Arthur T."/>
            <person name="Lagoudas G.K."/>
            <person name="Vatanen T."/>
            <person name="Fornelos N."/>
            <person name="Wilson R."/>
            <person name="Bertha M."/>
            <person name="Cohen M."/>
            <person name="Garber J."/>
            <person name="Khalili H."/>
            <person name="Gevers D."/>
            <person name="Ananthakrishnan A.N."/>
            <person name="Kugathasan S."/>
            <person name="Lander E.S."/>
            <person name="Blainey P."/>
            <person name="Vlamakis H."/>
            <person name="Xavier R.J."/>
            <person name="Huttenhower C."/>
        </authorList>
    </citation>
    <scope>NUCLEOTIDE SEQUENCE [LARGE SCALE GENOMIC DNA]</scope>
    <source>
        <strain evidence="7 8">RJX1118</strain>
    </source>
</reference>
<evidence type="ECO:0000256" key="4">
    <source>
        <dbReference type="ARBA" id="ARBA00023172"/>
    </source>
</evidence>
<evidence type="ECO:0000256" key="5">
    <source>
        <dbReference type="SAM" id="MobiDB-lite"/>
    </source>
</evidence>
<dbReference type="Pfam" id="PF00589">
    <property type="entry name" value="Phage_integrase"/>
    <property type="match status" value="1"/>
</dbReference>
<dbReference type="GO" id="GO:0015074">
    <property type="term" value="P:DNA integration"/>
    <property type="evidence" value="ECO:0007669"/>
    <property type="project" value="UniProtKB-KW"/>
</dbReference>
<dbReference type="PROSITE" id="PS51898">
    <property type="entry name" value="TYR_RECOMBINASE"/>
    <property type="match status" value="1"/>
</dbReference>
<feature type="domain" description="Tyr recombinase" evidence="6">
    <location>
        <begin position="166"/>
        <end position="375"/>
    </location>
</feature>
<evidence type="ECO:0000256" key="3">
    <source>
        <dbReference type="ARBA" id="ARBA00023125"/>
    </source>
</evidence>
<proteinExistence type="inferred from homology"/>
<evidence type="ECO:0000259" key="6">
    <source>
        <dbReference type="PROSITE" id="PS51898"/>
    </source>
</evidence>
<dbReference type="Gene3D" id="1.10.443.10">
    <property type="entry name" value="Intergrase catalytic core"/>
    <property type="match status" value="1"/>
</dbReference>
<dbReference type="GO" id="GO:0006310">
    <property type="term" value="P:DNA recombination"/>
    <property type="evidence" value="ECO:0007669"/>
    <property type="project" value="UniProtKB-KW"/>
</dbReference>
<evidence type="ECO:0000256" key="1">
    <source>
        <dbReference type="ARBA" id="ARBA00008857"/>
    </source>
</evidence>
<comment type="similarity">
    <text evidence="1">Belongs to the 'phage' integrase family.</text>
</comment>
<dbReference type="InterPro" id="IPR050808">
    <property type="entry name" value="Phage_Integrase"/>
</dbReference>
<accession>A0A2N5NET9</accession>
<organism evidence="7 8">
    <name type="scientific">Mediterraneibacter gnavus</name>
    <name type="common">Ruminococcus gnavus</name>
    <dbReference type="NCBI Taxonomy" id="33038"/>
    <lineage>
        <taxon>Bacteria</taxon>
        <taxon>Bacillati</taxon>
        <taxon>Bacillota</taxon>
        <taxon>Clostridia</taxon>
        <taxon>Lachnospirales</taxon>
        <taxon>Lachnospiraceae</taxon>
        <taxon>Mediterraneibacter</taxon>
    </lineage>
</organism>
<feature type="compositionally biased region" description="Basic residues" evidence="5">
    <location>
        <begin position="38"/>
        <end position="48"/>
    </location>
</feature>
<evidence type="ECO:0000313" key="8">
    <source>
        <dbReference type="Proteomes" id="UP000234849"/>
    </source>
</evidence>
<feature type="region of interest" description="Disordered" evidence="5">
    <location>
        <begin position="1"/>
        <end position="48"/>
    </location>
</feature>
<keyword evidence="2" id="KW-0229">DNA integration</keyword>
<dbReference type="InterPro" id="IPR011010">
    <property type="entry name" value="DNA_brk_join_enz"/>
</dbReference>
<keyword evidence="4" id="KW-0233">DNA recombination</keyword>
<gene>
    <name evidence="7" type="ORF">CDL18_13880</name>
</gene>
<dbReference type="EMBL" id="NIHM01000025">
    <property type="protein sequence ID" value="PLT52791.1"/>
    <property type="molecule type" value="Genomic_DNA"/>
</dbReference>
<protein>
    <recommendedName>
        <fullName evidence="6">Tyr recombinase domain-containing protein</fullName>
    </recommendedName>
</protein>
<evidence type="ECO:0000313" key="7">
    <source>
        <dbReference type="EMBL" id="PLT52791.1"/>
    </source>
</evidence>
<name>A0A2N5NET9_MEDGN</name>
<dbReference type="InterPro" id="IPR002104">
    <property type="entry name" value="Integrase_catalytic"/>
</dbReference>
<dbReference type="PANTHER" id="PTHR30629:SF2">
    <property type="entry name" value="PROPHAGE INTEGRASE INTS-RELATED"/>
    <property type="match status" value="1"/>
</dbReference>
<dbReference type="Gene3D" id="1.10.150.130">
    <property type="match status" value="1"/>
</dbReference>
<dbReference type="AlphaFoldDB" id="A0A2N5NET9"/>
<dbReference type="InterPro" id="IPR013762">
    <property type="entry name" value="Integrase-like_cat_sf"/>
</dbReference>
<keyword evidence="3" id="KW-0238">DNA-binding</keyword>
<dbReference type="InterPro" id="IPR010998">
    <property type="entry name" value="Integrase_recombinase_N"/>
</dbReference>
<dbReference type="GO" id="GO:0003677">
    <property type="term" value="F:DNA binding"/>
    <property type="evidence" value="ECO:0007669"/>
    <property type="project" value="UniProtKB-KW"/>
</dbReference>
<sequence length="394" mass="46205">MSGNNNMENQEVLKEQDSKNNNSFATEETVEIKEKQEKKKNKKGKKNKKKKSITLEELYPEWMEYYESSCSSLASAKRYSSEWDRFYEKAELIKIPLKDLKVVDIEMWLNNQIKTYSLTRKKYYTMSRIIRGSFEYAYKKEYIKKNTFDKVEVNSKLFQKEQKKADKMEVFTDQESEDIIRAAYEDFQEKPNDTTPLAVILAFCLGTRPGETVAICMDDIMERKIHIHRSEVGVFEKKGTDGVNYTRKCVRAEDHTKTSAGDREVYLTEDAHTVIDLVKEVNRKNRYTGKFLFVLDGKRIKETGVKWRLEKYCKHLGIGVRTPHKIRKTVISKMLDGGMNLNTVRKMVGHEDEKTTLRNYYFDRREENEIYSQFQEIIGFKGFNVAGIPKSLTA</sequence>
<evidence type="ECO:0000256" key="2">
    <source>
        <dbReference type="ARBA" id="ARBA00022908"/>
    </source>
</evidence>
<dbReference type="Proteomes" id="UP000234849">
    <property type="component" value="Unassembled WGS sequence"/>
</dbReference>